<feature type="transmembrane region" description="Helical" evidence="6">
    <location>
        <begin position="310"/>
        <end position="331"/>
    </location>
</feature>
<keyword evidence="2 6" id="KW-0812">Transmembrane</keyword>
<feature type="transmembrane region" description="Helical" evidence="6">
    <location>
        <begin position="337"/>
        <end position="359"/>
    </location>
</feature>
<feature type="transmembrane region" description="Helical" evidence="6">
    <location>
        <begin position="247"/>
        <end position="266"/>
    </location>
</feature>
<feature type="transmembrane region" description="Helical" evidence="6">
    <location>
        <begin position="371"/>
        <end position="394"/>
    </location>
</feature>
<dbReference type="PANTHER" id="PTHR23527:SF1">
    <property type="entry name" value="BLL3282 PROTEIN"/>
    <property type="match status" value="1"/>
</dbReference>
<organism evidence="8 9">
    <name type="scientific">Candidatus Segetimicrobium genomatis</name>
    <dbReference type="NCBI Taxonomy" id="2569760"/>
    <lineage>
        <taxon>Bacteria</taxon>
        <taxon>Bacillati</taxon>
        <taxon>Candidatus Sysuimicrobiota</taxon>
        <taxon>Candidatus Sysuimicrobiia</taxon>
        <taxon>Candidatus Sysuimicrobiales</taxon>
        <taxon>Candidatus Segetimicrobiaceae</taxon>
        <taxon>Candidatus Segetimicrobium</taxon>
    </lineage>
</organism>
<feature type="domain" description="Major facilitator superfamily (MFS) profile" evidence="7">
    <location>
        <begin position="1"/>
        <end position="425"/>
    </location>
</feature>
<keyword evidence="3 6" id="KW-1133">Transmembrane helix</keyword>
<dbReference type="SUPFAM" id="SSF103473">
    <property type="entry name" value="MFS general substrate transporter"/>
    <property type="match status" value="1"/>
</dbReference>
<name>A0A537JWI0_9BACT</name>
<dbReference type="Proteomes" id="UP000318509">
    <property type="component" value="Unassembled WGS sequence"/>
</dbReference>
<keyword evidence="4 6" id="KW-0472">Membrane</keyword>
<feature type="transmembrane region" description="Helical" evidence="6">
    <location>
        <begin position="181"/>
        <end position="199"/>
    </location>
</feature>
<sequence>MRSSRPRESAISPRDASREPSGPRVLALTTLQQAGLTCIRFGLPILAPFWRNALRLSLGQVGLLLGAFDLGALLFFIPMGLLADRWGEPAVLTAGALFTAVMTALITRAQSFWSVALLLAVAGLGYGSGQTAGTKAVAAAFGPGGRGTAMGIRQAGLPLGGVIAALLLPPLAGAFGWRTALAGAAAVCALTGILCWLGLRDTAHGRRPGEATGRGNGREGRLAGQGTIVDRVRAILRNTGVLRTTEASMLLVIAQFCYQGYLALYLVDRFGWSNHAAAVLLVAVHLGGVLGRLAWGALSDRRYGGRRVPALVWCVGAGTAFPVGLIVLPHVAHPSTVTGAALIGGILLLGWNGLYSTLITESAAPGQGATAMGVSMTLMYTATMLTPPLFGFLVDRTSYAVGWASLVGVMAWALVLTYRIPEPAAHDPA</sequence>
<evidence type="ECO:0000313" key="8">
    <source>
        <dbReference type="EMBL" id="TMI87908.1"/>
    </source>
</evidence>
<feature type="region of interest" description="Disordered" evidence="5">
    <location>
        <begin position="1"/>
        <end position="22"/>
    </location>
</feature>
<evidence type="ECO:0000256" key="1">
    <source>
        <dbReference type="ARBA" id="ARBA00004651"/>
    </source>
</evidence>
<dbReference type="AlphaFoldDB" id="A0A537JWI0"/>
<feature type="transmembrane region" description="Helical" evidence="6">
    <location>
        <begin position="61"/>
        <end position="83"/>
    </location>
</feature>
<evidence type="ECO:0000256" key="6">
    <source>
        <dbReference type="SAM" id="Phobius"/>
    </source>
</evidence>
<feature type="transmembrane region" description="Helical" evidence="6">
    <location>
        <begin position="278"/>
        <end position="298"/>
    </location>
</feature>
<dbReference type="InterPro" id="IPR052952">
    <property type="entry name" value="MFS-Transporter"/>
</dbReference>
<dbReference type="PANTHER" id="PTHR23527">
    <property type="entry name" value="BLL3282 PROTEIN"/>
    <property type="match status" value="1"/>
</dbReference>
<protein>
    <submittedName>
        <fullName evidence="8">MFS transporter</fullName>
    </submittedName>
</protein>
<evidence type="ECO:0000313" key="9">
    <source>
        <dbReference type="Proteomes" id="UP000318509"/>
    </source>
</evidence>
<dbReference type="Gene3D" id="1.20.1250.20">
    <property type="entry name" value="MFS general substrate transporter like domains"/>
    <property type="match status" value="2"/>
</dbReference>
<evidence type="ECO:0000259" key="7">
    <source>
        <dbReference type="PROSITE" id="PS50850"/>
    </source>
</evidence>
<comment type="caution">
    <text evidence="8">The sequence shown here is derived from an EMBL/GenBank/DDBJ whole genome shotgun (WGS) entry which is preliminary data.</text>
</comment>
<reference evidence="8 9" key="1">
    <citation type="journal article" date="2019" name="Nat. Microbiol.">
        <title>Mediterranean grassland soil C-N compound turnover is dependent on rainfall and depth, and is mediated by genomically divergent microorganisms.</title>
        <authorList>
            <person name="Diamond S."/>
            <person name="Andeer P.F."/>
            <person name="Li Z."/>
            <person name="Crits-Christoph A."/>
            <person name="Burstein D."/>
            <person name="Anantharaman K."/>
            <person name="Lane K.R."/>
            <person name="Thomas B.C."/>
            <person name="Pan C."/>
            <person name="Northen T.R."/>
            <person name="Banfield J.F."/>
        </authorList>
    </citation>
    <scope>NUCLEOTIDE SEQUENCE [LARGE SCALE GENOMIC DNA]</scope>
    <source>
        <strain evidence="8">NP_3</strain>
    </source>
</reference>
<evidence type="ECO:0000256" key="5">
    <source>
        <dbReference type="SAM" id="MobiDB-lite"/>
    </source>
</evidence>
<accession>A0A537JWI0</accession>
<proteinExistence type="predicted"/>
<comment type="subcellular location">
    <subcellularLocation>
        <location evidence="1">Cell membrane</location>
        <topology evidence="1">Multi-pass membrane protein</topology>
    </subcellularLocation>
</comment>
<dbReference type="InterPro" id="IPR020846">
    <property type="entry name" value="MFS_dom"/>
</dbReference>
<evidence type="ECO:0000256" key="3">
    <source>
        <dbReference type="ARBA" id="ARBA00022989"/>
    </source>
</evidence>
<feature type="transmembrane region" description="Helical" evidence="6">
    <location>
        <begin position="400"/>
        <end position="418"/>
    </location>
</feature>
<evidence type="ECO:0000256" key="2">
    <source>
        <dbReference type="ARBA" id="ARBA00022692"/>
    </source>
</evidence>
<dbReference type="Pfam" id="PF07690">
    <property type="entry name" value="MFS_1"/>
    <property type="match status" value="1"/>
</dbReference>
<dbReference type="GO" id="GO:0005886">
    <property type="term" value="C:plasma membrane"/>
    <property type="evidence" value="ECO:0007669"/>
    <property type="project" value="UniProtKB-SubCell"/>
</dbReference>
<dbReference type="EMBL" id="VBAK01000149">
    <property type="protein sequence ID" value="TMI87908.1"/>
    <property type="molecule type" value="Genomic_DNA"/>
</dbReference>
<gene>
    <name evidence="8" type="ORF">E6H00_14170</name>
</gene>
<dbReference type="PROSITE" id="PS50850">
    <property type="entry name" value="MFS"/>
    <property type="match status" value="1"/>
</dbReference>
<dbReference type="InterPro" id="IPR011701">
    <property type="entry name" value="MFS"/>
</dbReference>
<evidence type="ECO:0000256" key="4">
    <source>
        <dbReference type="ARBA" id="ARBA00023136"/>
    </source>
</evidence>
<feature type="transmembrane region" description="Helical" evidence="6">
    <location>
        <begin position="155"/>
        <end position="175"/>
    </location>
</feature>
<dbReference type="InterPro" id="IPR036259">
    <property type="entry name" value="MFS_trans_sf"/>
</dbReference>
<dbReference type="GO" id="GO:0022857">
    <property type="term" value="F:transmembrane transporter activity"/>
    <property type="evidence" value="ECO:0007669"/>
    <property type="project" value="InterPro"/>
</dbReference>